<gene>
    <name evidence="2" type="ORF">JKA74_09960</name>
</gene>
<evidence type="ECO:0000313" key="3">
    <source>
        <dbReference type="Proteomes" id="UP000611723"/>
    </source>
</evidence>
<accession>A0A935CBG7</accession>
<sequence length="367" mass="42913">MKNRFFFVGIIMLLCVQSHAQQKSSWEAFWNADTTHIGFKDHNGEVKITPKFMGFTIARKFDDIIAVMEEKNGEYESYYLTKSGKTAAYGDLFISDNSADCESEGFIRFQDKETEHIGMLNSEGKVVVPAEYNALSRVRNGYIIALKNARKHFWEKRKHSGCNHYSWKGGKTYLIDTSNQIIIKKFKNENALDFYSLEKTAEVHPDQNRESYLAKDGQYYSFIDFKKTFQDWLFNNLINSLSMEKLSGASYKEIYYWKDNEGWVSQPKEKYLADHFDLLKKRLQETQKEGADYFISTEGLTIYDYESGEFSQFFNNCGQAKDWKYPLMTLVISHDTDDGDFYQDHISFLKTDEGYQLINVILRNTEE</sequence>
<dbReference type="InterPro" id="IPR032774">
    <property type="entry name" value="WG_beta_rep"/>
</dbReference>
<evidence type="ECO:0000256" key="1">
    <source>
        <dbReference type="SAM" id="SignalP"/>
    </source>
</evidence>
<dbReference type="Pfam" id="PF14903">
    <property type="entry name" value="WG_beta_rep"/>
    <property type="match status" value="1"/>
</dbReference>
<dbReference type="EMBL" id="JAEQBW010000003">
    <property type="protein sequence ID" value="MBK6265363.1"/>
    <property type="molecule type" value="Genomic_DNA"/>
</dbReference>
<evidence type="ECO:0000313" key="2">
    <source>
        <dbReference type="EMBL" id="MBK6265363.1"/>
    </source>
</evidence>
<keyword evidence="1" id="KW-0732">Signal</keyword>
<feature type="chain" id="PRO_5037189629" evidence="1">
    <location>
        <begin position="21"/>
        <end position="367"/>
    </location>
</feature>
<proteinExistence type="predicted"/>
<comment type="caution">
    <text evidence="2">The sequence shown here is derived from an EMBL/GenBank/DDBJ whole genome shotgun (WGS) entry which is preliminary data.</text>
</comment>
<dbReference type="AlphaFoldDB" id="A0A935CBG7"/>
<organism evidence="2 3">
    <name type="scientific">Marivirga aurantiaca</name>
    <dbReference type="NCBI Taxonomy" id="2802615"/>
    <lineage>
        <taxon>Bacteria</taxon>
        <taxon>Pseudomonadati</taxon>
        <taxon>Bacteroidota</taxon>
        <taxon>Cytophagia</taxon>
        <taxon>Cytophagales</taxon>
        <taxon>Marivirgaceae</taxon>
        <taxon>Marivirga</taxon>
    </lineage>
</organism>
<reference evidence="2" key="1">
    <citation type="submission" date="2021-01" db="EMBL/GenBank/DDBJ databases">
        <title>Marivirga aurantiaca sp. nov., isolated from intertidal surface sediments.</title>
        <authorList>
            <person name="Zhang M."/>
        </authorList>
    </citation>
    <scope>NUCLEOTIDE SEQUENCE</scope>
    <source>
        <strain evidence="2">S37H4</strain>
    </source>
</reference>
<protein>
    <submittedName>
        <fullName evidence="2">WG repeat-containing protein</fullName>
    </submittedName>
</protein>
<dbReference type="RefSeq" id="WP_201431028.1">
    <property type="nucleotide sequence ID" value="NZ_JAEQBW010000003.1"/>
</dbReference>
<name>A0A935CBG7_9BACT</name>
<feature type="signal peptide" evidence="1">
    <location>
        <begin position="1"/>
        <end position="20"/>
    </location>
</feature>
<dbReference type="Proteomes" id="UP000611723">
    <property type="component" value="Unassembled WGS sequence"/>
</dbReference>
<keyword evidence="3" id="KW-1185">Reference proteome</keyword>